<sequence>MSGHIATGFARLSKSHSSRKEEAARMRLVMKEERDREQERFEINFMMEDLNKYTPERKKFLRGKQKEILRKYARMSIF</sequence>
<evidence type="ECO:0000256" key="1">
    <source>
        <dbReference type="SAM" id="MobiDB-lite"/>
    </source>
</evidence>
<proteinExistence type="predicted"/>
<feature type="region of interest" description="Disordered" evidence="1">
    <location>
        <begin position="1"/>
        <end position="24"/>
    </location>
</feature>
<organism evidence="2 3">
    <name type="scientific">Malus baccata</name>
    <name type="common">Siberian crab apple</name>
    <name type="synonym">Pyrus baccata</name>
    <dbReference type="NCBI Taxonomy" id="106549"/>
    <lineage>
        <taxon>Eukaryota</taxon>
        <taxon>Viridiplantae</taxon>
        <taxon>Streptophyta</taxon>
        <taxon>Embryophyta</taxon>
        <taxon>Tracheophyta</taxon>
        <taxon>Spermatophyta</taxon>
        <taxon>Magnoliopsida</taxon>
        <taxon>eudicotyledons</taxon>
        <taxon>Gunneridae</taxon>
        <taxon>Pentapetalae</taxon>
        <taxon>rosids</taxon>
        <taxon>fabids</taxon>
        <taxon>Rosales</taxon>
        <taxon>Rosaceae</taxon>
        <taxon>Amygdaloideae</taxon>
        <taxon>Maleae</taxon>
        <taxon>Malus</taxon>
    </lineage>
</organism>
<evidence type="ECO:0000313" key="3">
    <source>
        <dbReference type="Proteomes" id="UP000315295"/>
    </source>
</evidence>
<gene>
    <name evidence="2" type="ORF">C1H46_007848</name>
</gene>
<evidence type="ECO:0000313" key="2">
    <source>
        <dbReference type="EMBL" id="TQE06606.1"/>
    </source>
</evidence>
<protein>
    <recommendedName>
        <fullName evidence="4">No apical meristem-associated C-terminal domain-containing protein</fullName>
    </recommendedName>
</protein>
<dbReference type="Proteomes" id="UP000315295">
    <property type="component" value="Unassembled WGS sequence"/>
</dbReference>
<accession>A0A540N6E1</accession>
<dbReference type="EMBL" id="VIEB01000101">
    <property type="protein sequence ID" value="TQE06606.1"/>
    <property type="molecule type" value="Genomic_DNA"/>
</dbReference>
<reference evidence="2 3" key="1">
    <citation type="journal article" date="2019" name="G3 (Bethesda)">
        <title>Sequencing of a Wild Apple (Malus baccata) Genome Unravels the Differences Between Cultivated and Wild Apple Species Regarding Disease Resistance and Cold Tolerance.</title>
        <authorList>
            <person name="Chen X."/>
        </authorList>
    </citation>
    <scope>NUCLEOTIDE SEQUENCE [LARGE SCALE GENOMIC DNA]</scope>
    <source>
        <strain evidence="3">cv. Shandingzi</strain>
        <tissue evidence="2">Leaves</tissue>
    </source>
</reference>
<name>A0A540N6E1_MALBA</name>
<evidence type="ECO:0008006" key="4">
    <source>
        <dbReference type="Google" id="ProtNLM"/>
    </source>
</evidence>
<dbReference type="AlphaFoldDB" id="A0A540N6E1"/>
<keyword evidence="3" id="KW-1185">Reference proteome</keyword>
<comment type="caution">
    <text evidence="2">The sequence shown here is derived from an EMBL/GenBank/DDBJ whole genome shotgun (WGS) entry which is preliminary data.</text>
</comment>